<evidence type="ECO:0000313" key="2">
    <source>
        <dbReference type="Proteomes" id="UP000504603"/>
    </source>
</evidence>
<organism evidence="2 3">
    <name type="scientific">Momordica charantia</name>
    <name type="common">Bitter gourd</name>
    <name type="synonym">Balsam pear</name>
    <dbReference type="NCBI Taxonomy" id="3673"/>
    <lineage>
        <taxon>Eukaryota</taxon>
        <taxon>Viridiplantae</taxon>
        <taxon>Streptophyta</taxon>
        <taxon>Embryophyta</taxon>
        <taxon>Tracheophyta</taxon>
        <taxon>Spermatophyta</taxon>
        <taxon>Magnoliopsida</taxon>
        <taxon>eudicotyledons</taxon>
        <taxon>Gunneridae</taxon>
        <taxon>Pentapetalae</taxon>
        <taxon>rosids</taxon>
        <taxon>fabids</taxon>
        <taxon>Cucurbitales</taxon>
        <taxon>Cucurbitaceae</taxon>
        <taxon>Momordiceae</taxon>
        <taxon>Momordica</taxon>
    </lineage>
</organism>
<proteinExistence type="predicted"/>
<evidence type="ECO:0000256" key="1">
    <source>
        <dbReference type="SAM" id="MobiDB-lite"/>
    </source>
</evidence>
<dbReference type="AlphaFoldDB" id="A0A6J1DW11"/>
<name>A0A6J1DW11_MOMCH</name>
<accession>A0A6J1DW11</accession>
<feature type="compositionally biased region" description="Low complexity" evidence="1">
    <location>
        <begin position="33"/>
        <end position="48"/>
    </location>
</feature>
<feature type="compositionally biased region" description="Basic and acidic residues" evidence="1">
    <location>
        <begin position="1"/>
        <end position="15"/>
    </location>
</feature>
<keyword evidence="2" id="KW-1185">Reference proteome</keyword>
<feature type="region of interest" description="Disordered" evidence="1">
    <location>
        <begin position="1"/>
        <end position="50"/>
    </location>
</feature>
<dbReference type="KEGG" id="mcha:111023620"/>
<evidence type="ECO:0000313" key="3">
    <source>
        <dbReference type="RefSeq" id="XP_022156786.1"/>
    </source>
</evidence>
<dbReference type="GeneID" id="111023620"/>
<protein>
    <submittedName>
        <fullName evidence="3">Uncharacterized protein LOC111023620</fullName>
    </submittedName>
</protein>
<dbReference type="RefSeq" id="XP_022156786.1">
    <property type="nucleotide sequence ID" value="XM_022301094.1"/>
</dbReference>
<dbReference type="Proteomes" id="UP000504603">
    <property type="component" value="Unplaced"/>
</dbReference>
<sequence length="235" mass="26378">MHESQQDDEESHVQEQEGASGLVDVPNEALEESSSSSSKGKSPSLSSLNVSDPNFVAIAYTSEEKVCLTKVVKKARNKKNLDEIVPGANSRPCTRATIASLAAQKEAEAGPFKKAKRVKGLRRSEEPLDEVNDEELDSIEQTPSKAKRVRWEVKRVNFTAREILVEKGFDEAQEPVPKYIKRRLLENGWETLFAPTMRVSETLVKEFYATINPNRGDALVFRVCDWSTFEDKSVF</sequence>
<reference evidence="3" key="1">
    <citation type="submission" date="2025-08" db="UniProtKB">
        <authorList>
            <consortium name="RefSeq"/>
        </authorList>
    </citation>
    <scope>IDENTIFICATION</scope>
    <source>
        <strain evidence="3">OHB3-1</strain>
    </source>
</reference>
<gene>
    <name evidence="3" type="primary">LOC111023620</name>
</gene>